<dbReference type="EMBL" id="JAKEIP010000006">
    <property type="protein sequence ID" value="MCF1592594.1"/>
    <property type="molecule type" value="Genomic_DNA"/>
</dbReference>
<gene>
    <name evidence="1" type="ORF">L0P92_03285</name>
</gene>
<evidence type="ECO:0000313" key="2">
    <source>
        <dbReference type="Proteomes" id="UP001139384"/>
    </source>
</evidence>
<accession>A0A9X1PU52</accession>
<protein>
    <submittedName>
        <fullName evidence="1">Ester cyclase</fullName>
    </submittedName>
</protein>
<name>A0A9X1PU52_STRM4</name>
<dbReference type="Pfam" id="PF07366">
    <property type="entry name" value="SnoaL"/>
    <property type="match status" value="1"/>
</dbReference>
<keyword evidence="2" id="KW-1185">Reference proteome</keyword>
<comment type="caution">
    <text evidence="1">The sequence shown here is derived from an EMBL/GenBank/DDBJ whole genome shotgun (WGS) entry which is preliminary data.</text>
</comment>
<dbReference type="InterPro" id="IPR009959">
    <property type="entry name" value="Cyclase_SnoaL-like"/>
</dbReference>
<reference evidence="1" key="1">
    <citation type="submission" date="2022-01" db="EMBL/GenBank/DDBJ databases">
        <title>Draft Genome Sequences of Seven Type Strains of the Genus Streptomyces.</title>
        <authorList>
            <person name="Aziz S."/>
            <person name="Coretto E."/>
            <person name="Chronakova A."/>
            <person name="Sproer C."/>
            <person name="Huber K."/>
            <person name="Nouioui I."/>
            <person name="Gross H."/>
        </authorList>
    </citation>
    <scope>NUCLEOTIDE SEQUENCE</scope>
    <source>
        <strain evidence="1">DSM 103493</strain>
    </source>
</reference>
<organism evidence="1 2">
    <name type="scientific">Streptomyces muensis</name>
    <dbReference type="NCBI Taxonomy" id="1077944"/>
    <lineage>
        <taxon>Bacteria</taxon>
        <taxon>Bacillati</taxon>
        <taxon>Actinomycetota</taxon>
        <taxon>Actinomycetes</taxon>
        <taxon>Kitasatosporales</taxon>
        <taxon>Streptomycetaceae</taxon>
        <taxon>Streptomyces</taxon>
    </lineage>
</organism>
<proteinExistence type="predicted"/>
<dbReference type="Proteomes" id="UP001139384">
    <property type="component" value="Unassembled WGS sequence"/>
</dbReference>
<dbReference type="InterPro" id="IPR032710">
    <property type="entry name" value="NTF2-like_dom_sf"/>
</dbReference>
<dbReference type="GO" id="GO:0030638">
    <property type="term" value="P:polyketide metabolic process"/>
    <property type="evidence" value="ECO:0007669"/>
    <property type="project" value="InterPro"/>
</dbReference>
<dbReference type="AlphaFoldDB" id="A0A9X1PU52"/>
<dbReference type="SUPFAM" id="SSF54427">
    <property type="entry name" value="NTF2-like"/>
    <property type="match status" value="1"/>
</dbReference>
<dbReference type="RefSeq" id="WP_234760905.1">
    <property type="nucleotide sequence ID" value="NZ_JAKEIP010000006.1"/>
</dbReference>
<evidence type="ECO:0000313" key="1">
    <source>
        <dbReference type="EMBL" id="MCF1592594.1"/>
    </source>
</evidence>
<dbReference type="Gene3D" id="3.10.450.50">
    <property type="match status" value="1"/>
</dbReference>
<sequence>MENDKPLPHVDVDSLTYLTPRQKKNLQSWIDLQEVLNAGEFDEKMDAFFHPDMTYGNPSRPDLGSYREWKESPRQLYRVFPPSRYRVVDAVGKGDDEIWVYCEHMGEHVGGRYMGVEPTGNPIKVEWFSVVTFKDGLIYRIFSIADVLTMLIQVGVVEPSALPVDPYK</sequence>